<reference evidence="1" key="2">
    <citation type="submission" date="2021-04" db="EMBL/GenBank/DDBJ databases">
        <authorList>
            <person name="Gilroy R."/>
        </authorList>
    </citation>
    <scope>NUCLEOTIDE SEQUENCE</scope>
    <source>
        <strain evidence="1">378</strain>
    </source>
</reference>
<gene>
    <name evidence="1" type="ORF">H9847_00815</name>
</gene>
<evidence type="ECO:0000313" key="1">
    <source>
        <dbReference type="EMBL" id="MBU3843405.1"/>
    </source>
</evidence>
<evidence type="ECO:0000313" key="2">
    <source>
        <dbReference type="Proteomes" id="UP000733611"/>
    </source>
</evidence>
<reference evidence="1" key="1">
    <citation type="journal article" date="2021" name="PeerJ">
        <title>Extensive microbial diversity within the chicken gut microbiome revealed by metagenomics and culture.</title>
        <authorList>
            <person name="Gilroy R."/>
            <person name="Ravi A."/>
            <person name="Getino M."/>
            <person name="Pursley I."/>
            <person name="Horton D.L."/>
            <person name="Alikhan N.F."/>
            <person name="Baker D."/>
            <person name="Gharbi K."/>
            <person name="Hall N."/>
            <person name="Watson M."/>
            <person name="Adriaenssens E.M."/>
            <person name="Foster-Nyarko E."/>
            <person name="Jarju S."/>
            <person name="Secka A."/>
            <person name="Antonio M."/>
            <person name="Oren A."/>
            <person name="Chaudhuri R.R."/>
            <person name="La Ragione R."/>
            <person name="Hildebrand F."/>
            <person name="Pallen M.J."/>
        </authorList>
    </citation>
    <scope>NUCLEOTIDE SEQUENCE</scope>
    <source>
        <strain evidence="1">378</strain>
    </source>
</reference>
<comment type="caution">
    <text evidence="1">The sequence shown here is derived from an EMBL/GenBank/DDBJ whole genome shotgun (WGS) entry which is preliminary data.</text>
</comment>
<proteinExistence type="predicted"/>
<protein>
    <submittedName>
        <fullName evidence="1">Uncharacterized protein</fullName>
    </submittedName>
</protein>
<dbReference type="Proteomes" id="UP000733611">
    <property type="component" value="Unassembled WGS sequence"/>
</dbReference>
<name>A0A948TE55_9GAMM</name>
<accession>A0A948TE55</accession>
<dbReference type="AlphaFoldDB" id="A0A948TE55"/>
<sequence>MRDNLLLDFGDTFLVDSYIRELCFDKALNALGYSNPDTLRALLHFYLLSSLPNEHAMAWLDGNVARVLYPQADLSAQSIDSLLHFLGSGSV</sequence>
<dbReference type="EMBL" id="JAHLFE010000014">
    <property type="protein sequence ID" value="MBU3843405.1"/>
    <property type="molecule type" value="Genomic_DNA"/>
</dbReference>
<organism evidence="1 2">
    <name type="scientific">Candidatus Anaerobiospirillum pullicola</name>
    <dbReference type="NCBI Taxonomy" id="2838451"/>
    <lineage>
        <taxon>Bacteria</taxon>
        <taxon>Pseudomonadati</taxon>
        <taxon>Pseudomonadota</taxon>
        <taxon>Gammaproteobacteria</taxon>
        <taxon>Aeromonadales</taxon>
        <taxon>Succinivibrionaceae</taxon>
        <taxon>Anaerobiospirillum</taxon>
    </lineage>
</organism>